<accession>A0A1B9AUS3</accession>
<dbReference type="Pfam" id="PF19754">
    <property type="entry name" value="DUF6241"/>
    <property type="match status" value="1"/>
</dbReference>
<dbReference type="InterPro" id="IPR046208">
    <property type="entry name" value="DUF6241"/>
</dbReference>
<gene>
    <name evidence="2" type="ORF">A8F95_09485</name>
</gene>
<sequence>MMTLGDEMDIKKLAIILLSVVIIFAVFGGIALTIMSTDGPAEEEAQNKPIQTKEAAKANDEFLQRQIKVNGESNTELPELIEGNEPQVTEMMHQMTHQKVVADEKWGAIEMTPDNIAALKKHVMENDFKSEAFFLEILDRWESGSFDKVNKDHNALWRAQEGTIGIAYDLMTEQQEKRFIEKNFRK</sequence>
<keyword evidence="1" id="KW-1133">Transmembrane helix</keyword>
<dbReference type="EMBL" id="MAYT01000023">
    <property type="protein sequence ID" value="OCA87448.1"/>
    <property type="molecule type" value="Genomic_DNA"/>
</dbReference>
<comment type="caution">
    <text evidence="2">The sequence shown here is derived from an EMBL/GenBank/DDBJ whole genome shotgun (WGS) entry which is preliminary data.</text>
</comment>
<dbReference type="RefSeq" id="WP_065410886.1">
    <property type="nucleotide sequence ID" value="NZ_MAYT01000023.1"/>
</dbReference>
<feature type="transmembrane region" description="Helical" evidence="1">
    <location>
        <begin position="12"/>
        <end position="35"/>
    </location>
</feature>
<reference evidence="3" key="1">
    <citation type="submission" date="2016-05" db="EMBL/GenBank/DDBJ databases">
        <authorList>
            <person name="Liu B."/>
            <person name="Wang J."/>
            <person name="Zhu Y."/>
            <person name="Liu G."/>
            <person name="Chen Q."/>
            <person name="Chen Z."/>
            <person name="Lan J."/>
            <person name="Che J."/>
            <person name="Ge C."/>
            <person name="Shi H."/>
            <person name="Pan Z."/>
            <person name="Liu X."/>
        </authorList>
    </citation>
    <scope>NUCLEOTIDE SEQUENCE [LARGE SCALE GENOMIC DNA]</scope>
    <source>
        <strain evidence="3">FJAT-27215</strain>
    </source>
</reference>
<evidence type="ECO:0000256" key="1">
    <source>
        <dbReference type="SAM" id="Phobius"/>
    </source>
</evidence>
<keyword evidence="1" id="KW-0812">Transmembrane</keyword>
<name>A0A1B9AUS3_9BACI</name>
<evidence type="ECO:0000313" key="2">
    <source>
        <dbReference type="EMBL" id="OCA87448.1"/>
    </source>
</evidence>
<keyword evidence="3" id="KW-1185">Reference proteome</keyword>
<dbReference type="AlphaFoldDB" id="A0A1B9AUS3"/>
<dbReference type="Proteomes" id="UP000092578">
    <property type="component" value="Unassembled WGS sequence"/>
</dbReference>
<proteinExistence type="predicted"/>
<protein>
    <submittedName>
        <fullName evidence="2">Uncharacterized protein</fullName>
    </submittedName>
</protein>
<keyword evidence="1" id="KW-0472">Membrane</keyword>
<evidence type="ECO:0000313" key="3">
    <source>
        <dbReference type="Proteomes" id="UP000092578"/>
    </source>
</evidence>
<organism evidence="2 3">
    <name type="scientific">Pseudobacillus wudalianchiensis</name>
    <dbReference type="NCBI Taxonomy" id="1743143"/>
    <lineage>
        <taxon>Bacteria</taxon>
        <taxon>Bacillati</taxon>
        <taxon>Bacillota</taxon>
        <taxon>Bacilli</taxon>
        <taxon>Bacillales</taxon>
        <taxon>Bacillaceae</taxon>
        <taxon>Pseudobacillus</taxon>
    </lineage>
</organism>